<keyword evidence="3" id="KW-0597">Phosphoprotein</keyword>
<keyword evidence="5 8" id="KW-0812">Transmembrane</keyword>
<keyword evidence="7 8" id="KW-1133">Transmembrane helix</keyword>
<dbReference type="PROSITE" id="PS50109">
    <property type="entry name" value="HIS_KIN"/>
    <property type="match status" value="1"/>
</dbReference>
<reference evidence="10 11" key="1">
    <citation type="submission" date="2017-03" db="EMBL/GenBank/DDBJ databases">
        <title>Genome sequencing of Shewanella japonica KCTC 22435.</title>
        <authorList>
            <person name="Kim K.M."/>
        </authorList>
    </citation>
    <scope>NUCLEOTIDE SEQUENCE [LARGE SCALE GENOMIC DNA]</scope>
    <source>
        <strain evidence="10 11">KCTC 22435</strain>
    </source>
</reference>
<dbReference type="InterPro" id="IPR036890">
    <property type="entry name" value="HATPase_C_sf"/>
</dbReference>
<dbReference type="InterPro" id="IPR050428">
    <property type="entry name" value="TCS_sensor_his_kinase"/>
</dbReference>
<dbReference type="Pfam" id="PF00512">
    <property type="entry name" value="HisKA"/>
    <property type="match status" value="1"/>
</dbReference>
<dbReference type="InterPro" id="IPR005467">
    <property type="entry name" value="His_kinase_dom"/>
</dbReference>
<keyword evidence="11" id="KW-1185">Reference proteome</keyword>
<evidence type="ECO:0000256" key="1">
    <source>
        <dbReference type="ARBA" id="ARBA00000085"/>
    </source>
</evidence>
<dbReference type="SUPFAM" id="SSF55874">
    <property type="entry name" value="ATPase domain of HSP90 chaperone/DNA topoisomerase II/histidine kinase"/>
    <property type="match status" value="1"/>
</dbReference>
<dbReference type="RefSeq" id="WP_080915073.1">
    <property type="nucleotide sequence ID" value="NZ_CP020472.1"/>
</dbReference>
<dbReference type="InterPro" id="IPR036097">
    <property type="entry name" value="HisK_dim/P_sf"/>
</dbReference>
<keyword evidence="8" id="KW-0472">Membrane</keyword>
<evidence type="ECO:0000256" key="3">
    <source>
        <dbReference type="ARBA" id="ARBA00022553"/>
    </source>
</evidence>
<dbReference type="InterPro" id="IPR003594">
    <property type="entry name" value="HATPase_dom"/>
</dbReference>
<dbReference type="InterPro" id="IPR003661">
    <property type="entry name" value="HisK_dim/P_dom"/>
</dbReference>
<evidence type="ECO:0000256" key="2">
    <source>
        <dbReference type="ARBA" id="ARBA00012438"/>
    </source>
</evidence>
<evidence type="ECO:0000256" key="5">
    <source>
        <dbReference type="ARBA" id="ARBA00022692"/>
    </source>
</evidence>
<evidence type="ECO:0000256" key="7">
    <source>
        <dbReference type="ARBA" id="ARBA00022989"/>
    </source>
</evidence>
<evidence type="ECO:0000259" key="9">
    <source>
        <dbReference type="PROSITE" id="PS50109"/>
    </source>
</evidence>
<comment type="catalytic activity">
    <reaction evidence="1">
        <text>ATP + protein L-histidine = ADP + protein N-phospho-L-histidine.</text>
        <dbReference type="EC" id="2.7.13.3"/>
    </reaction>
</comment>
<feature type="transmembrane region" description="Helical" evidence="8">
    <location>
        <begin position="153"/>
        <end position="173"/>
    </location>
</feature>
<dbReference type="PANTHER" id="PTHR45436:SF16">
    <property type="entry name" value="HISTIDINE KINASE"/>
    <property type="match status" value="1"/>
</dbReference>
<evidence type="ECO:0000256" key="8">
    <source>
        <dbReference type="SAM" id="Phobius"/>
    </source>
</evidence>
<dbReference type="SMART" id="SM00387">
    <property type="entry name" value="HATPase_c"/>
    <property type="match status" value="1"/>
</dbReference>
<dbReference type="PANTHER" id="PTHR45436">
    <property type="entry name" value="SENSOR HISTIDINE KINASE YKOH"/>
    <property type="match status" value="1"/>
</dbReference>
<feature type="transmembrane region" description="Helical" evidence="8">
    <location>
        <begin position="26"/>
        <end position="50"/>
    </location>
</feature>
<name>A0ABM6JGM4_9GAMM</name>
<accession>A0ABM6JGM4</accession>
<gene>
    <name evidence="10" type="ORF">SJ2017_0976</name>
</gene>
<dbReference type="Gene3D" id="3.30.565.10">
    <property type="entry name" value="Histidine kinase-like ATPase, C-terminal domain"/>
    <property type="match status" value="1"/>
</dbReference>
<evidence type="ECO:0000313" key="11">
    <source>
        <dbReference type="Proteomes" id="UP000191820"/>
    </source>
</evidence>
<keyword evidence="4" id="KW-0808">Transferase</keyword>
<protein>
    <recommendedName>
        <fullName evidence="2">histidine kinase</fullName>
        <ecNumber evidence="2">2.7.13.3</ecNumber>
    </recommendedName>
</protein>
<dbReference type="EC" id="2.7.13.3" evidence="2"/>
<dbReference type="EMBL" id="CP020472">
    <property type="protein sequence ID" value="ARD21307.1"/>
    <property type="molecule type" value="Genomic_DNA"/>
</dbReference>
<evidence type="ECO:0000256" key="4">
    <source>
        <dbReference type="ARBA" id="ARBA00022679"/>
    </source>
</evidence>
<dbReference type="Gene3D" id="1.10.287.130">
    <property type="match status" value="1"/>
</dbReference>
<dbReference type="Proteomes" id="UP000191820">
    <property type="component" value="Chromosome"/>
</dbReference>
<feature type="domain" description="Histidine kinase" evidence="9">
    <location>
        <begin position="236"/>
        <end position="441"/>
    </location>
</feature>
<evidence type="ECO:0000313" key="10">
    <source>
        <dbReference type="EMBL" id="ARD21307.1"/>
    </source>
</evidence>
<proteinExistence type="predicted"/>
<dbReference type="SMART" id="SM00388">
    <property type="entry name" value="HisKA"/>
    <property type="match status" value="1"/>
</dbReference>
<dbReference type="CDD" id="cd00082">
    <property type="entry name" value="HisKA"/>
    <property type="match status" value="1"/>
</dbReference>
<keyword evidence="6 10" id="KW-0418">Kinase</keyword>
<dbReference type="SUPFAM" id="SSF47384">
    <property type="entry name" value="Homodimeric domain of signal transducing histidine kinase"/>
    <property type="match status" value="1"/>
</dbReference>
<dbReference type="GO" id="GO:0016301">
    <property type="term" value="F:kinase activity"/>
    <property type="evidence" value="ECO:0007669"/>
    <property type="project" value="UniProtKB-KW"/>
</dbReference>
<dbReference type="Pfam" id="PF02518">
    <property type="entry name" value="HATPase_c"/>
    <property type="match status" value="1"/>
</dbReference>
<evidence type="ECO:0000256" key="6">
    <source>
        <dbReference type="ARBA" id="ARBA00022777"/>
    </source>
</evidence>
<organism evidence="10 11">
    <name type="scientific">Shewanella japonica</name>
    <dbReference type="NCBI Taxonomy" id="93973"/>
    <lineage>
        <taxon>Bacteria</taxon>
        <taxon>Pseudomonadati</taxon>
        <taxon>Pseudomonadota</taxon>
        <taxon>Gammaproteobacteria</taxon>
        <taxon>Alteromonadales</taxon>
        <taxon>Shewanellaceae</taxon>
        <taxon>Shewanella</taxon>
    </lineage>
</organism>
<sequence length="442" mass="49501">MLNQPKVSRTSTSNTTARSFVGRLSVYFAFIGVLAAGIIYVTMIFILQWVEDEVSLNNLRESAPYVVKQFQSGTPEPLVLPPNITAFYSTNFIPKKYGQLQNYPLGFNGEINDDSHELFLHRDEFLLDGEVVQLYLTMPADNVELSNAQWKSISTFSLLFTLGLLILLGYALIKLSKRLIEPINDLSKQLAKQPLPTTFSVNTSAAKEFGILTDSLNSYRQQNETLIKQEQAFARYASHELRTPLSIVVGAAKLLSKKPDADFQLRQQERITRAAQDMQNTVDALLNIVKQEKSDNSNPPRQLTEQELNQTIETAVNLAKKQHIEVTVNWQGNPYVQPNTAVIKMLLSNLLNNAINARGDNLPDDETSWIKITILDNQIVVEDNGQGLSNIEKGQQQSDMSGHGLGLVIIDTLCHRYNWQFTLKSNHPRGCIATLSLPALSL</sequence>